<dbReference type="AlphaFoldDB" id="A0A6J4VFW0"/>
<feature type="region of interest" description="Disordered" evidence="1">
    <location>
        <begin position="1"/>
        <end position="61"/>
    </location>
</feature>
<feature type="compositionally biased region" description="Low complexity" evidence="1">
    <location>
        <begin position="34"/>
        <end position="50"/>
    </location>
</feature>
<gene>
    <name evidence="2" type="ORF">AVDCRST_MAG18-2801</name>
</gene>
<protein>
    <submittedName>
        <fullName evidence="2">Uncharacterized protein</fullName>
    </submittedName>
</protein>
<feature type="non-terminal residue" evidence="2">
    <location>
        <position position="1"/>
    </location>
</feature>
<sequence length="61" mass="6484">CSIGMTRRGRSGLRNQRTPGSAGNWRGPGGTCVSARSRPATRSASPPSSTMSGWRPGRVRR</sequence>
<accession>A0A6J4VFW0</accession>
<name>A0A6J4VFW0_9BACT</name>
<organism evidence="2">
    <name type="scientific">uncultured Thermomicrobiales bacterium</name>
    <dbReference type="NCBI Taxonomy" id="1645740"/>
    <lineage>
        <taxon>Bacteria</taxon>
        <taxon>Pseudomonadati</taxon>
        <taxon>Thermomicrobiota</taxon>
        <taxon>Thermomicrobia</taxon>
        <taxon>Thermomicrobiales</taxon>
        <taxon>environmental samples</taxon>
    </lineage>
</organism>
<evidence type="ECO:0000313" key="2">
    <source>
        <dbReference type="EMBL" id="CAA9578251.1"/>
    </source>
</evidence>
<proteinExistence type="predicted"/>
<dbReference type="EMBL" id="CADCWN010000213">
    <property type="protein sequence ID" value="CAA9578251.1"/>
    <property type="molecule type" value="Genomic_DNA"/>
</dbReference>
<evidence type="ECO:0000256" key="1">
    <source>
        <dbReference type="SAM" id="MobiDB-lite"/>
    </source>
</evidence>
<feature type="non-terminal residue" evidence="2">
    <location>
        <position position="61"/>
    </location>
</feature>
<reference evidence="2" key="1">
    <citation type="submission" date="2020-02" db="EMBL/GenBank/DDBJ databases">
        <authorList>
            <person name="Meier V. D."/>
        </authorList>
    </citation>
    <scope>NUCLEOTIDE SEQUENCE</scope>
    <source>
        <strain evidence="2">AVDCRST_MAG18</strain>
    </source>
</reference>